<dbReference type="PANTHER" id="PTHR11207">
    <property type="entry name" value="RIBONUCLEASE III"/>
    <property type="match status" value="1"/>
</dbReference>
<feature type="chain" id="PRO_5004929158" evidence="2">
    <location>
        <begin position="18"/>
        <end position="188"/>
    </location>
</feature>
<reference evidence="5" key="1">
    <citation type="submission" date="2013-01" db="EMBL/GenBank/DDBJ databases">
        <title>Draft Genome Sequence of a Mulberry Tree, Morus notabilis C.K. Schneid.</title>
        <authorList>
            <person name="He N."/>
            <person name="Zhao S."/>
        </authorList>
    </citation>
    <scope>NUCLEOTIDE SEQUENCE</scope>
</reference>
<evidence type="ECO:0000313" key="4">
    <source>
        <dbReference type="EMBL" id="EXC16038.1"/>
    </source>
</evidence>
<dbReference type="GO" id="GO:0006396">
    <property type="term" value="P:RNA processing"/>
    <property type="evidence" value="ECO:0007669"/>
    <property type="project" value="InterPro"/>
</dbReference>
<dbReference type="GO" id="GO:0010468">
    <property type="term" value="P:regulation of gene expression"/>
    <property type="evidence" value="ECO:0007669"/>
    <property type="project" value="TreeGrafter"/>
</dbReference>
<accession>W9S4W8</accession>
<dbReference type="CDD" id="cd00593">
    <property type="entry name" value="RIBOc"/>
    <property type="match status" value="1"/>
</dbReference>
<keyword evidence="1" id="KW-0694">RNA-binding</keyword>
<dbReference type="AlphaFoldDB" id="W9S4W8"/>
<dbReference type="Pfam" id="PF14622">
    <property type="entry name" value="Ribonucleas_3_3"/>
    <property type="match status" value="1"/>
</dbReference>
<evidence type="ECO:0000256" key="1">
    <source>
        <dbReference type="ARBA" id="ARBA00022884"/>
    </source>
</evidence>
<dbReference type="EMBL" id="KE345786">
    <property type="protein sequence ID" value="EXC16038.1"/>
    <property type="molecule type" value="Genomic_DNA"/>
</dbReference>
<evidence type="ECO:0000256" key="2">
    <source>
        <dbReference type="SAM" id="SignalP"/>
    </source>
</evidence>
<organism evidence="4 5">
    <name type="scientific">Morus notabilis</name>
    <dbReference type="NCBI Taxonomy" id="981085"/>
    <lineage>
        <taxon>Eukaryota</taxon>
        <taxon>Viridiplantae</taxon>
        <taxon>Streptophyta</taxon>
        <taxon>Embryophyta</taxon>
        <taxon>Tracheophyta</taxon>
        <taxon>Spermatophyta</taxon>
        <taxon>Magnoliopsida</taxon>
        <taxon>eudicotyledons</taxon>
        <taxon>Gunneridae</taxon>
        <taxon>Pentapetalae</taxon>
        <taxon>rosids</taxon>
        <taxon>fabids</taxon>
        <taxon>Rosales</taxon>
        <taxon>Moraceae</taxon>
        <taxon>Moreae</taxon>
        <taxon>Morus</taxon>
    </lineage>
</organism>
<dbReference type="InterPro" id="IPR000999">
    <property type="entry name" value="RNase_III_dom"/>
</dbReference>
<evidence type="ECO:0000259" key="3">
    <source>
        <dbReference type="PROSITE" id="PS50142"/>
    </source>
</evidence>
<dbReference type="Proteomes" id="UP000030645">
    <property type="component" value="Unassembled WGS sequence"/>
</dbReference>
<feature type="signal peptide" evidence="2">
    <location>
        <begin position="1"/>
        <end position="17"/>
    </location>
</feature>
<evidence type="ECO:0000313" key="5">
    <source>
        <dbReference type="Proteomes" id="UP000030645"/>
    </source>
</evidence>
<dbReference type="STRING" id="981085.W9S4W8"/>
<gene>
    <name evidence="4" type="ORF">L484_002122</name>
</gene>
<dbReference type="GO" id="GO:0004525">
    <property type="term" value="F:ribonuclease III activity"/>
    <property type="evidence" value="ECO:0007669"/>
    <property type="project" value="InterPro"/>
</dbReference>
<dbReference type="OrthoDB" id="1925749at2759"/>
<dbReference type="PANTHER" id="PTHR11207:SF0">
    <property type="entry name" value="RIBONUCLEASE 3"/>
    <property type="match status" value="1"/>
</dbReference>
<name>W9S4W8_9ROSA</name>
<feature type="domain" description="RNase III" evidence="3">
    <location>
        <begin position="46"/>
        <end position="165"/>
    </location>
</feature>
<dbReference type="FunFam" id="1.10.1520.10:FF:000020">
    <property type="entry name" value="Protein NUCLEAR FUSION DEFECTIVE 2"/>
    <property type="match status" value="1"/>
</dbReference>
<dbReference type="PROSITE" id="PS50142">
    <property type="entry name" value="RNASE_3_2"/>
    <property type="match status" value="1"/>
</dbReference>
<keyword evidence="2" id="KW-0732">Signal</keyword>
<dbReference type="KEGG" id="mnt:21385702"/>
<sequence length="188" mass="20290">MLLIRCFTIFFAISAMAILPQIQGMSAFELRHRSFGFSSSPFSAALEILQKRIGYNFTSIGLLRRAMTHSSFSEENNRALSLLGASIIQTSASMYYLQRDIDISSKDLSLRLTEISKVETSCAVDGTRLGLQNMVRVSPKTDSSAPSVVCGAFRAIFGAIALDTGKSDDAGSFFWAVHDAKAGGALAS</sequence>
<keyword evidence="5" id="KW-1185">Reference proteome</keyword>
<dbReference type="SMART" id="SM00535">
    <property type="entry name" value="RIBOc"/>
    <property type="match status" value="1"/>
</dbReference>
<dbReference type="eggNOG" id="ENOG502RXH7">
    <property type="taxonomic scope" value="Eukaryota"/>
</dbReference>
<dbReference type="GO" id="GO:0003725">
    <property type="term" value="F:double-stranded RNA binding"/>
    <property type="evidence" value="ECO:0007669"/>
    <property type="project" value="TreeGrafter"/>
</dbReference>
<protein>
    <submittedName>
        <fullName evidence="4">Ribonuclease 3</fullName>
    </submittedName>
</protein>
<dbReference type="SUPFAM" id="SSF69065">
    <property type="entry name" value="RNase III domain-like"/>
    <property type="match status" value="1"/>
</dbReference>
<dbReference type="Gene3D" id="1.10.1520.10">
    <property type="entry name" value="Ribonuclease III domain"/>
    <property type="match status" value="1"/>
</dbReference>
<dbReference type="GO" id="GO:0005634">
    <property type="term" value="C:nucleus"/>
    <property type="evidence" value="ECO:0007669"/>
    <property type="project" value="TreeGrafter"/>
</dbReference>
<dbReference type="InterPro" id="IPR036389">
    <property type="entry name" value="RNase_III_sf"/>
</dbReference>
<proteinExistence type="predicted"/>